<proteinExistence type="predicted"/>
<dbReference type="InterPro" id="IPR000524">
    <property type="entry name" value="Tscrpt_reg_HTH_GntR"/>
</dbReference>
<dbReference type="SMART" id="SM00345">
    <property type="entry name" value="HTH_GNTR"/>
    <property type="match status" value="1"/>
</dbReference>
<dbReference type="Proteomes" id="UP000463931">
    <property type="component" value="Chromosome"/>
</dbReference>
<keyword evidence="2" id="KW-0238">DNA-binding</keyword>
<dbReference type="GO" id="GO:0003677">
    <property type="term" value="F:DNA binding"/>
    <property type="evidence" value="ECO:0007669"/>
    <property type="project" value="UniProtKB-KW"/>
</dbReference>
<accession>A0A4S2EJ06</accession>
<dbReference type="Proteomes" id="UP000306855">
    <property type="component" value="Unassembled WGS sequence"/>
</dbReference>
<keyword evidence="3" id="KW-0804">Transcription</keyword>
<dbReference type="InterPro" id="IPR036390">
    <property type="entry name" value="WH_DNA-bd_sf"/>
</dbReference>
<reference evidence="6 7" key="2">
    <citation type="submission" date="2019-04" db="EMBL/GenBank/DDBJ databases">
        <title>Microbes associate with the intestines of laboratory mice.</title>
        <authorList>
            <person name="Navarre W."/>
            <person name="Wong E."/>
            <person name="Huang K."/>
            <person name="Tropini C."/>
            <person name="Ng K."/>
            <person name="Yu B."/>
        </authorList>
    </citation>
    <scope>NUCLEOTIDE SEQUENCE [LARGE SCALE GENOMIC DNA]</scope>
    <source>
        <strain evidence="6 7">NM26_J9</strain>
    </source>
</reference>
<dbReference type="Pfam" id="PF07702">
    <property type="entry name" value="UTRA"/>
    <property type="match status" value="1"/>
</dbReference>
<sequence length="239" mass="27895">MIKRPKYAILADKLIKNILETQQPTNTRFFTEKELAHKYSVSRSTVRAALSELEDLKLIAKAKNVGYYVTYEPVQYDYAHFYSFSKLDMPAEQAPTTEILLFTQTIPNYYVAQMLHLAQDEPVYRVERLRLLGHQPVLFEKTFLPAERFPALKRNELVKNSLYDLLSTKYQLKIKDGAEEFFASLINEREADLLDLRVGSPCLKIQRLAYDIFERPFEFTITTAPSRYFAYKVPLTKDV</sequence>
<dbReference type="Gene3D" id="3.40.1410.10">
    <property type="entry name" value="Chorismate lyase-like"/>
    <property type="match status" value="1"/>
</dbReference>
<dbReference type="InterPro" id="IPR036388">
    <property type="entry name" value="WH-like_DNA-bd_sf"/>
</dbReference>
<keyword evidence="1" id="KW-0805">Transcription regulation</keyword>
<evidence type="ECO:0000256" key="3">
    <source>
        <dbReference type="ARBA" id="ARBA00023163"/>
    </source>
</evidence>
<dbReference type="SMART" id="SM00866">
    <property type="entry name" value="UTRA"/>
    <property type="match status" value="1"/>
</dbReference>
<dbReference type="InterPro" id="IPR050679">
    <property type="entry name" value="Bact_HTH_transcr_reg"/>
</dbReference>
<dbReference type="EMBL" id="CP040852">
    <property type="protein sequence ID" value="QIA89550.1"/>
    <property type="molecule type" value="Genomic_DNA"/>
</dbReference>
<evidence type="ECO:0000256" key="2">
    <source>
        <dbReference type="ARBA" id="ARBA00023125"/>
    </source>
</evidence>
<dbReference type="InterPro" id="IPR011663">
    <property type="entry name" value="UTRA"/>
</dbReference>
<gene>
    <name evidence="6" type="ORF">E5340_04215</name>
    <name evidence="5" type="ORF">FEE40_04860</name>
</gene>
<organism evidence="6 7">
    <name type="scientific">Ligilactobacillus murinus</name>
    <dbReference type="NCBI Taxonomy" id="1622"/>
    <lineage>
        <taxon>Bacteria</taxon>
        <taxon>Bacillati</taxon>
        <taxon>Bacillota</taxon>
        <taxon>Bacilli</taxon>
        <taxon>Lactobacillales</taxon>
        <taxon>Lactobacillaceae</taxon>
        <taxon>Ligilactobacillus</taxon>
    </lineage>
</organism>
<name>A0A4S2EJ06_9LACO</name>
<evidence type="ECO:0000256" key="1">
    <source>
        <dbReference type="ARBA" id="ARBA00023015"/>
    </source>
</evidence>
<dbReference type="Pfam" id="PF00392">
    <property type="entry name" value="GntR"/>
    <property type="match status" value="1"/>
</dbReference>
<evidence type="ECO:0000313" key="7">
    <source>
        <dbReference type="Proteomes" id="UP000306855"/>
    </source>
</evidence>
<dbReference type="AlphaFoldDB" id="A0A4S2EJ06"/>
<dbReference type="PANTHER" id="PTHR44846:SF17">
    <property type="entry name" value="GNTR-FAMILY TRANSCRIPTIONAL REGULATOR"/>
    <property type="match status" value="1"/>
</dbReference>
<dbReference type="PROSITE" id="PS50949">
    <property type="entry name" value="HTH_GNTR"/>
    <property type="match status" value="1"/>
</dbReference>
<dbReference type="SUPFAM" id="SSF46785">
    <property type="entry name" value="Winged helix' DNA-binding domain"/>
    <property type="match status" value="1"/>
</dbReference>
<protein>
    <submittedName>
        <fullName evidence="6">GntR family transcriptional regulator</fullName>
    </submittedName>
</protein>
<feature type="domain" description="HTH gntR-type" evidence="4">
    <location>
        <begin position="4"/>
        <end position="72"/>
    </location>
</feature>
<evidence type="ECO:0000313" key="6">
    <source>
        <dbReference type="EMBL" id="TGY55996.1"/>
    </source>
</evidence>
<reference evidence="5 8" key="1">
    <citation type="journal article" date="2019" name="Nat. Med.">
        <title>Preventing dysbiosis of the neonatal mouse intestinal microbiome protects against late-onset sepsis.</title>
        <authorList>
            <person name="Singer J.R."/>
            <person name="Blosser E.G."/>
            <person name="Zindl C.L."/>
            <person name="Silberger D.J."/>
            <person name="Conlan S."/>
            <person name="Laufer V.A."/>
            <person name="DiToro D."/>
            <person name="Deming C."/>
            <person name="Kumar R."/>
            <person name="Morrow C.D."/>
            <person name="Segre J.A."/>
            <person name="Gray M.J."/>
            <person name="Randolph D.A."/>
            <person name="Weaver C.T."/>
        </authorList>
    </citation>
    <scope>NUCLEOTIDE SEQUENCE [LARGE SCALE GENOMIC DNA]</scope>
    <source>
        <strain evidence="5 8">V10</strain>
    </source>
</reference>
<evidence type="ECO:0000313" key="8">
    <source>
        <dbReference type="Proteomes" id="UP000463931"/>
    </source>
</evidence>
<dbReference type="RefSeq" id="WP_135942031.1">
    <property type="nucleotide sequence ID" value="NZ_CP040852.1"/>
</dbReference>
<dbReference type="GO" id="GO:0003700">
    <property type="term" value="F:DNA-binding transcription factor activity"/>
    <property type="evidence" value="ECO:0007669"/>
    <property type="project" value="InterPro"/>
</dbReference>
<dbReference type="PANTHER" id="PTHR44846">
    <property type="entry name" value="MANNOSYL-D-GLYCERATE TRANSPORT/METABOLISM SYSTEM REPRESSOR MNGR-RELATED"/>
    <property type="match status" value="1"/>
</dbReference>
<dbReference type="InterPro" id="IPR028978">
    <property type="entry name" value="Chorismate_lyase_/UTRA_dom_sf"/>
</dbReference>
<dbReference type="SUPFAM" id="SSF64288">
    <property type="entry name" value="Chorismate lyase-like"/>
    <property type="match status" value="1"/>
</dbReference>
<dbReference type="CDD" id="cd07377">
    <property type="entry name" value="WHTH_GntR"/>
    <property type="match status" value="1"/>
</dbReference>
<dbReference type="EMBL" id="SRYK01000014">
    <property type="protein sequence ID" value="TGY55996.1"/>
    <property type="molecule type" value="Genomic_DNA"/>
</dbReference>
<evidence type="ECO:0000313" key="5">
    <source>
        <dbReference type="EMBL" id="QIA89550.1"/>
    </source>
</evidence>
<dbReference type="GO" id="GO:0045892">
    <property type="term" value="P:negative regulation of DNA-templated transcription"/>
    <property type="evidence" value="ECO:0007669"/>
    <property type="project" value="TreeGrafter"/>
</dbReference>
<evidence type="ECO:0000259" key="4">
    <source>
        <dbReference type="PROSITE" id="PS50949"/>
    </source>
</evidence>
<dbReference type="Gene3D" id="1.10.10.10">
    <property type="entry name" value="Winged helix-like DNA-binding domain superfamily/Winged helix DNA-binding domain"/>
    <property type="match status" value="1"/>
</dbReference>